<gene>
    <name evidence="2" type="ORF">CDEB00056_LOCUS17657</name>
</gene>
<feature type="transmembrane region" description="Helical" evidence="1">
    <location>
        <begin position="61"/>
        <end position="81"/>
    </location>
</feature>
<name>A0A7S3VDR9_9STRA</name>
<dbReference type="EMBL" id="HBIO01022995">
    <property type="protein sequence ID" value="CAE0472804.1"/>
    <property type="molecule type" value="Transcribed_RNA"/>
</dbReference>
<keyword evidence="1" id="KW-1133">Transmembrane helix</keyword>
<protein>
    <submittedName>
        <fullName evidence="2">Uncharacterized protein</fullName>
    </submittedName>
</protein>
<sequence>MESSGISMNGTLEKDKGTALTLGLLRLFNAPRSFSFGNIYSHTQRLLVEYILTDGFSLTKALMVSYLYPYILFLVPFAEIIRQKAGRSSSGTAILLLHYPADFQKVRSSS</sequence>
<keyword evidence="1" id="KW-0472">Membrane</keyword>
<accession>A0A7S3VDR9</accession>
<proteinExistence type="predicted"/>
<dbReference type="AlphaFoldDB" id="A0A7S3VDR9"/>
<reference evidence="2" key="1">
    <citation type="submission" date="2021-01" db="EMBL/GenBank/DDBJ databases">
        <authorList>
            <person name="Corre E."/>
            <person name="Pelletier E."/>
            <person name="Niang G."/>
            <person name="Scheremetjew M."/>
            <person name="Finn R."/>
            <person name="Kale V."/>
            <person name="Holt S."/>
            <person name="Cochrane G."/>
            <person name="Meng A."/>
            <person name="Brown T."/>
            <person name="Cohen L."/>
        </authorList>
    </citation>
    <scope>NUCLEOTIDE SEQUENCE</scope>
    <source>
        <strain evidence="2">MM31A-1</strain>
    </source>
</reference>
<evidence type="ECO:0000313" key="2">
    <source>
        <dbReference type="EMBL" id="CAE0472804.1"/>
    </source>
</evidence>
<organism evidence="2">
    <name type="scientific">Chaetoceros debilis</name>
    <dbReference type="NCBI Taxonomy" id="122233"/>
    <lineage>
        <taxon>Eukaryota</taxon>
        <taxon>Sar</taxon>
        <taxon>Stramenopiles</taxon>
        <taxon>Ochrophyta</taxon>
        <taxon>Bacillariophyta</taxon>
        <taxon>Coscinodiscophyceae</taxon>
        <taxon>Chaetocerotophycidae</taxon>
        <taxon>Chaetocerotales</taxon>
        <taxon>Chaetocerotaceae</taxon>
        <taxon>Chaetoceros</taxon>
    </lineage>
</organism>
<keyword evidence="1" id="KW-0812">Transmembrane</keyword>
<evidence type="ECO:0000256" key="1">
    <source>
        <dbReference type="SAM" id="Phobius"/>
    </source>
</evidence>